<dbReference type="AlphaFoldDB" id="A0A7W5ZTN3"/>
<dbReference type="SUPFAM" id="SSF53955">
    <property type="entry name" value="Lysozyme-like"/>
    <property type="match status" value="1"/>
</dbReference>
<dbReference type="RefSeq" id="WP_183611105.1">
    <property type="nucleotide sequence ID" value="NZ_JACICY010000001.1"/>
</dbReference>
<evidence type="ECO:0000313" key="4">
    <source>
        <dbReference type="Proteomes" id="UP000562395"/>
    </source>
</evidence>
<evidence type="ECO:0000259" key="1">
    <source>
        <dbReference type="Pfam" id="PF05838"/>
    </source>
</evidence>
<keyword evidence="4" id="KW-1185">Reference proteome</keyword>
<gene>
    <name evidence="3" type="ORF">GGQ88_000138</name>
</gene>
<dbReference type="Gene3D" id="1.20.141.10">
    <property type="entry name" value="Chitosanase, subunit A, domain 1"/>
    <property type="match status" value="1"/>
</dbReference>
<evidence type="ECO:0000313" key="3">
    <source>
        <dbReference type="EMBL" id="MBB3858898.1"/>
    </source>
</evidence>
<organism evidence="3 4">
    <name type="scientific">Novosphingobium hassiacum</name>
    <dbReference type="NCBI Taxonomy" id="173676"/>
    <lineage>
        <taxon>Bacteria</taxon>
        <taxon>Pseudomonadati</taxon>
        <taxon>Pseudomonadota</taxon>
        <taxon>Alphaproteobacteria</taxon>
        <taxon>Sphingomonadales</taxon>
        <taxon>Sphingomonadaceae</taxon>
        <taxon>Novosphingobium</taxon>
    </lineage>
</organism>
<dbReference type="InterPro" id="IPR023346">
    <property type="entry name" value="Lysozyme-like_dom_sf"/>
</dbReference>
<dbReference type="Pfam" id="PF05838">
    <property type="entry name" value="Glyco_hydro_108"/>
    <property type="match status" value="1"/>
</dbReference>
<reference evidence="3 4" key="1">
    <citation type="submission" date="2020-08" db="EMBL/GenBank/DDBJ databases">
        <title>Genomic Encyclopedia of Type Strains, Phase IV (KMG-IV): sequencing the most valuable type-strain genomes for metagenomic binning, comparative biology and taxonomic classification.</title>
        <authorList>
            <person name="Goeker M."/>
        </authorList>
    </citation>
    <scope>NUCLEOTIDE SEQUENCE [LARGE SCALE GENOMIC DNA]</scope>
    <source>
        <strain evidence="3 4">DSM 14552</strain>
    </source>
</reference>
<protein>
    <submittedName>
        <fullName evidence="3">Lysozyme family protein</fullName>
    </submittedName>
</protein>
<sequence>MTAKVSQLIDRVIGVEGGYVNHPADRGGETIWGVTVQVARAYGYTGPMRTMPRPIAVEIYRKRYWEEPGLARIADLAPTLAAELFDTGVNMGTSVPGQFLQRVLNVMNRQARDYPDVAVDGRIGTMTIASLRAFLSVRGKPGEEVLIKACEALQGARYIGIAEDRPSQEAFVYGWVAHRVGNTMAGAK</sequence>
<name>A0A7W5ZTN3_9SPHN</name>
<feature type="domain" description="Peptidoglycan binding" evidence="2">
    <location>
        <begin position="98"/>
        <end position="180"/>
    </location>
</feature>
<evidence type="ECO:0000259" key="2">
    <source>
        <dbReference type="Pfam" id="PF09374"/>
    </source>
</evidence>
<dbReference type="InterPro" id="IPR018537">
    <property type="entry name" value="Peptidoglycan-bd_3"/>
</dbReference>
<dbReference type="EMBL" id="JACICY010000001">
    <property type="protein sequence ID" value="MBB3858898.1"/>
    <property type="molecule type" value="Genomic_DNA"/>
</dbReference>
<feature type="domain" description="TtsA-like Glycoside hydrolase family 108" evidence="1">
    <location>
        <begin position="10"/>
        <end position="92"/>
    </location>
</feature>
<dbReference type="InterPro" id="IPR008565">
    <property type="entry name" value="TtsA-like_GH18_dom"/>
</dbReference>
<dbReference type="CDD" id="cd13926">
    <property type="entry name" value="N-acetylmuramidase_GH108"/>
    <property type="match status" value="1"/>
</dbReference>
<accession>A0A7W5ZTN3</accession>
<dbReference type="Pfam" id="PF09374">
    <property type="entry name" value="PG_binding_3"/>
    <property type="match status" value="1"/>
</dbReference>
<proteinExistence type="predicted"/>
<dbReference type="Proteomes" id="UP000562395">
    <property type="component" value="Unassembled WGS sequence"/>
</dbReference>
<comment type="caution">
    <text evidence="3">The sequence shown here is derived from an EMBL/GenBank/DDBJ whole genome shotgun (WGS) entry which is preliminary data.</text>
</comment>